<feature type="compositionally biased region" description="Basic and acidic residues" evidence="2">
    <location>
        <begin position="248"/>
        <end position="258"/>
    </location>
</feature>
<feature type="coiled-coil region" evidence="1">
    <location>
        <begin position="36"/>
        <end position="70"/>
    </location>
</feature>
<comment type="caution">
    <text evidence="3">The sequence shown here is derived from an EMBL/GenBank/DDBJ whole genome shotgun (WGS) entry which is preliminary data.</text>
</comment>
<keyword evidence="1" id="KW-0175">Coiled coil</keyword>
<feature type="compositionally biased region" description="Basic and acidic residues" evidence="2">
    <location>
        <begin position="211"/>
        <end position="224"/>
    </location>
</feature>
<evidence type="ECO:0000256" key="1">
    <source>
        <dbReference type="SAM" id="Coils"/>
    </source>
</evidence>
<reference evidence="3" key="1">
    <citation type="journal article" date="2023" name="Plant J.">
        <title>The genome of the king protea, Protea cynaroides.</title>
        <authorList>
            <person name="Chang J."/>
            <person name="Duong T.A."/>
            <person name="Schoeman C."/>
            <person name="Ma X."/>
            <person name="Roodt D."/>
            <person name="Barker N."/>
            <person name="Li Z."/>
            <person name="Van de Peer Y."/>
            <person name="Mizrachi E."/>
        </authorList>
    </citation>
    <scope>NUCLEOTIDE SEQUENCE</scope>
    <source>
        <tissue evidence="3">Young leaves</tissue>
    </source>
</reference>
<evidence type="ECO:0000256" key="2">
    <source>
        <dbReference type="SAM" id="MobiDB-lite"/>
    </source>
</evidence>
<dbReference type="AlphaFoldDB" id="A0A9Q0H732"/>
<name>A0A9Q0H732_9MAGN</name>
<feature type="compositionally biased region" description="Basic and acidic residues" evidence="2">
    <location>
        <begin position="1"/>
        <end position="12"/>
    </location>
</feature>
<evidence type="ECO:0000313" key="3">
    <source>
        <dbReference type="EMBL" id="KAJ4960450.1"/>
    </source>
</evidence>
<dbReference type="Proteomes" id="UP001141806">
    <property type="component" value="Unassembled WGS sequence"/>
</dbReference>
<evidence type="ECO:0000313" key="4">
    <source>
        <dbReference type="Proteomes" id="UP001141806"/>
    </source>
</evidence>
<dbReference type="EMBL" id="JAMYWD010000009">
    <property type="protein sequence ID" value="KAJ4960450.1"/>
    <property type="molecule type" value="Genomic_DNA"/>
</dbReference>
<accession>A0A9Q0H732</accession>
<sequence length="310" mass="35205">MEEKIKGLEEKWSQVQHDSLRKPSQAQREKILDKQLHSLIEQLASKQAQAEGLISEIQNKEQELEKVNGLWRTHECGNTVVVISMFPFVTSHTPSANPPSIPAIASKILFKASSSWFFLLPPPAHHPLLYQSKVIASQFQKHIYLIAELQELDQESKMSMASKSRLLELYGGERSGERSDDFLLLKSIFGCCTWSNSEVPTLQTLSLKGSPGEKEKGKPMDVRADSNQNAESTSTCSDPEVPILQTRSLKDSPDHSRAWEAIPKPKGHSNLDYSRWERVEDDSSEDEEDEDEECQTQYRFRVKDCLVYQS</sequence>
<dbReference type="PANTHER" id="PTHR37761">
    <property type="entry name" value="OS09G0108400 PROTEIN"/>
    <property type="match status" value="1"/>
</dbReference>
<feature type="compositionally biased region" description="Acidic residues" evidence="2">
    <location>
        <begin position="279"/>
        <end position="294"/>
    </location>
</feature>
<feature type="compositionally biased region" description="Polar residues" evidence="2">
    <location>
        <begin position="13"/>
        <end position="26"/>
    </location>
</feature>
<feature type="region of interest" description="Disordered" evidence="2">
    <location>
        <begin position="204"/>
        <end position="294"/>
    </location>
</feature>
<gene>
    <name evidence="3" type="ORF">NE237_020360</name>
</gene>
<feature type="region of interest" description="Disordered" evidence="2">
    <location>
        <begin position="1"/>
        <end position="27"/>
    </location>
</feature>
<dbReference type="OrthoDB" id="1934337at2759"/>
<proteinExistence type="predicted"/>
<feature type="compositionally biased region" description="Polar residues" evidence="2">
    <location>
        <begin position="225"/>
        <end position="237"/>
    </location>
</feature>
<dbReference type="PANTHER" id="PTHR37761:SF2">
    <property type="entry name" value="OS09G0108400 PROTEIN"/>
    <property type="match status" value="1"/>
</dbReference>
<organism evidence="3 4">
    <name type="scientific">Protea cynaroides</name>
    <dbReference type="NCBI Taxonomy" id="273540"/>
    <lineage>
        <taxon>Eukaryota</taxon>
        <taxon>Viridiplantae</taxon>
        <taxon>Streptophyta</taxon>
        <taxon>Embryophyta</taxon>
        <taxon>Tracheophyta</taxon>
        <taxon>Spermatophyta</taxon>
        <taxon>Magnoliopsida</taxon>
        <taxon>Proteales</taxon>
        <taxon>Proteaceae</taxon>
        <taxon>Protea</taxon>
    </lineage>
</organism>
<protein>
    <submittedName>
        <fullName evidence="3">Uncharacterized protein</fullName>
    </submittedName>
</protein>
<keyword evidence="4" id="KW-1185">Reference proteome</keyword>